<name>A0A327NEJ8_9BACT</name>
<dbReference type="Proteomes" id="UP000249016">
    <property type="component" value="Unassembled WGS sequence"/>
</dbReference>
<reference evidence="2 3" key="1">
    <citation type="submission" date="2018-06" db="EMBL/GenBank/DDBJ databases">
        <title>Spirosoma sp. HMF3257 Genome sequencing and assembly.</title>
        <authorList>
            <person name="Kang H."/>
            <person name="Cha I."/>
            <person name="Kim H."/>
            <person name="Kang J."/>
            <person name="Joh K."/>
        </authorList>
    </citation>
    <scope>NUCLEOTIDE SEQUENCE [LARGE SCALE GENOMIC DNA]</scope>
    <source>
        <strain evidence="2 3">HMF3257</strain>
    </source>
</reference>
<evidence type="ECO:0000256" key="1">
    <source>
        <dbReference type="SAM" id="SignalP"/>
    </source>
</evidence>
<accession>A0A327NEJ8</accession>
<keyword evidence="1" id="KW-0732">Signal</keyword>
<feature type="chain" id="PRO_5016256019" evidence="1">
    <location>
        <begin position="22"/>
        <end position="157"/>
    </location>
</feature>
<keyword evidence="3" id="KW-1185">Reference proteome</keyword>
<proteinExistence type="predicted"/>
<dbReference type="OrthoDB" id="344729at2"/>
<dbReference type="RefSeq" id="WP_111340451.1">
    <property type="nucleotide sequence ID" value="NZ_QLII01000001.1"/>
</dbReference>
<dbReference type="PROSITE" id="PS51257">
    <property type="entry name" value="PROKAR_LIPOPROTEIN"/>
    <property type="match status" value="1"/>
</dbReference>
<dbReference type="EMBL" id="QLII01000001">
    <property type="protein sequence ID" value="RAI73572.1"/>
    <property type="molecule type" value="Genomic_DNA"/>
</dbReference>
<protein>
    <submittedName>
        <fullName evidence="2">YHS domain protein</fullName>
    </submittedName>
</protein>
<evidence type="ECO:0000313" key="3">
    <source>
        <dbReference type="Proteomes" id="UP000249016"/>
    </source>
</evidence>
<dbReference type="NCBIfam" id="NF041384">
    <property type="entry name" value="YHS_seleno_dom"/>
    <property type="match status" value="1"/>
</dbReference>
<dbReference type="AlphaFoldDB" id="A0A327NEJ8"/>
<feature type="signal peptide" evidence="1">
    <location>
        <begin position="1"/>
        <end position="21"/>
    </location>
</feature>
<sequence>MKILSFLLIAFVLISCISASAQSNIAVRKQQFNLENGLALQGYDAVAYFAQNKAVKGSAANTFTYKNVTYRFATPANLKAFQENPEKYEPQYGGWCAYAMGSTGEKVEVDPETFKIKDGKLFLFYHSFINNTLTKWNKDETNLHKKADANWSKFTQS</sequence>
<evidence type="ECO:0000313" key="2">
    <source>
        <dbReference type="EMBL" id="RAI73572.1"/>
    </source>
</evidence>
<organism evidence="2 3">
    <name type="scientific">Spirosoma telluris</name>
    <dbReference type="NCBI Taxonomy" id="2183553"/>
    <lineage>
        <taxon>Bacteria</taxon>
        <taxon>Pseudomonadati</taxon>
        <taxon>Bacteroidota</taxon>
        <taxon>Cytophagia</taxon>
        <taxon>Cytophagales</taxon>
        <taxon>Cytophagaceae</taxon>
        <taxon>Spirosoma</taxon>
    </lineage>
</organism>
<gene>
    <name evidence="2" type="ORF">HMF3257_02450</name>
</gene>
<comment type="caution">
    <text evidence="2">The sequence shown here is derived from an EMBL/GenBank/DDBJ whole genome shotgun (WGS) entry which is preliminary data.</text>
</comment>